<comment type="caution">
    <text evidence="2">The sequence shown here is derived from an EMBL/GenBank/DDBJ whole genome shotgun (WGS) entry which is preliminary data.</text>
</comment>
<sequence>MKLSTKPISSPGRTDKFPPPLMRFLRNNAASKSRGRSRSSTIFLKKKNTAIETTQEPSSPKVTCMGQVRVKRSVAKKGRVAAASSTGTESKCLCFRWVPLFFHRLIKPGSCFHFQCQSVWPNWGFLKRGRKASKVTEASPKAELNFRGRHNDESEQEESEDEVRVNAGAFVYNSTPPRNALLLTRCRSAPYRSSSLASRFWNEETRLENREPCENERTQIDENEGKDPKLEMKLKFFKELEDSLRERIMESEKVLKRREETGDSAHPLVLTRCKSEPARTAQKLDPEVNNFWKKTRLGFSDAWFPHGL</sequence>
<evidence type="ECO:0000313" key="2">
    <source>
        <dbReference type="EMBL" id="KAK7345592.1"/>
    </source>
</evidence>
<feature type="compositionally biased region" description="Polar residues" evidence="1">
    <location>
        <begin position="1"/>
        <end position="12"/>
    </location>
</feature>
<feature type="region of interest" description="Disordered" evidence="1">
    <location>
        <begin position="134"/>
        <end position="162"/>
    </location>
</feature>
<evidence type="ECO:0000256" key="1">
    <source>
        <dbReference type="SAM" id="MobiDB-lite"/>
    </source>
</evidence>
<dbReference type="AlphaFoldDB" id="A0AAN9M5F2"/>
<reference evidence="2 3" key="1">
    <citation type="submission" date="2024-01" db="EMBL/GenBank/DDBJ databases">
        <title>The genomes of 5 underutilized Papilionoideae crops provide insights into root nodulation and disease resistanc.</title>
        <authorList>
            <person name="Jiang F."/>
        </authorList>
    </citation>
    <scope>NUCLEOTIDE SEQUENCE [LARGE SCALE GENOMIC DNA]</scope>
    <source>
        <strain evidence="2">LVBAO_FW01</strain>
        <tissue evidence="2">Leaves</tissue>
    </source>
</reference>
<evidence type="ECO:0000313" key="3">
    <source>
        <dbReference type="Proteomes" id="UP001367508"/>
    </source>
</evidence>
<feature type="region of interest" description="Disordered" evidence="1">
    <location>
        <begin position="1"/>
        <end position="21"/>
    </location>
</feature>
<proteinExistence type="predicted"/>
<keyword evidence="3" id="KW-1185">Reference proteome</keyword>
<dbReference type="PANTHER" id="PTHR33448">
    <property type="entry name" value="CHLOROPLAST PROTEIN HCF243-RELATED"/>
    <property type="match status" value="1"/>
</dbReference>
<dbReference type="Proteomes" id="UP001367508">
    <property type="component" value="Unassembled WGS sequence"/>
</dbReference>
<name>A0AAN9M5F2_CANGL</name>
<dbReference type="PANTHER" id="PTHR33448:SF10">
    <property type="entry name" value="PROTAMINE P1 FAMILY PROTEIN"/>
    <property type="match status" value="1"/>
</dbReference>
<feature type="compositionally biased region" description="Basic and acidic residues" evidence="1">
    <location>
        <begin position="144"/>
        <end position="153"/>
    </location>
</feature>
<gene>
    <name evidence="2" type="ORF">VNO77_16198</name>
</gene>
<accession>A0AAN9M5F2</accession>
<protein>
    <submittedName>
        <fullName evidence="2">Uncharacterized protein</fullName>
    </submittedName>
</protein>
<organism evidence="2 3">
    <name type="scientific">Canavalia gladiata</name>
    <name type="common">Sword bean</name>
    <name type="synonym">Dolichos gladiatus</name>
    <dbReference type="NCBI Taxonomy" id="3824"/>
    <lineage>
        <taxon>Eukaryota</taxon>
        <taxon>Viridiplantae</taxon>
        <taxon>Streptophyta</taxon>
        <taxon>Embryophyta</taxon>
        <taxon>Tracheophyta</taxon>
        <taxon>Spermatophyta</taxon>
        <taxon>Magnoliopsida</taxon>
        <taxon>eudicotyledons</taxon>
        <taxon>Gunneridae</taxon>
        <taxon>Pentapetalae</taxon>
        <taxon>rosids</taxon>
        <taxon>fabids</taxon>
        <taxon>Fabales</taxon>
        <taxon>Fabaceae</taxon>
        <taxon>Papilionoideae</taxon>
        <taxon>50 kb inversion clade</taxon>
        <taxon>NPAAA clade</taxon>
        <taxon>indigoferoid/millettioid clade</taxon>
        <taxon>Phaseoleae</taxon>
        <taxon>Canavalia</taxon>
    </lineage>
</organism>
<dbReference type="EMBL" id="JAYMYQ010000003">
    <property type="protein sequence ID" value="KAK7345592.1"/>
    <property type="molecule type" value="Genomic_DNA"/>
</dbReference>